<dbReference type="RefSeq" id="WP_208863563.1">
    <property type="nucleotide sequence ID" value="NZ_MUGS01000067.1"/>
</dbReference>
<dbReference type="Proteomes" id="UP000214684">
    <property type="component" value="Unassembled WGS sequence"/>
</dbReference>
<dbReference type="PANTHER" id="PTHR32305">
    <property type="match status" value="1"/>
</dbReference>
<evidence type="ECO:0000313" key="3">
    <source>
        <dbReference type="Proteomes" id="UP000214684"/>
    </source>
</evidence>
<protein>
    <recommendedName>
        <fullName evidence="4">RHS repeat-associated core domain-containing protein</fullName>
    </recommendedName>
</protein>
<dbReference type="InterPro" id="IPR050708">
    <property type="entry name" value="T6SS_VgrG/RHS"/>
</dbReference>
<dbReference type="Gene3D" id="2.180.10.10">
    <property type="entry name" value="RHS repeat-associated core"/>
    <property type="match status" value="1"/>
</dbReference>
<dbReference type="Pfam" id="PF14412">
    <property type="entry name" value="AHH"/>
    <property type="match status" value="1"/>
</dbReference>
<dbReference type="EMBL" id="MUGS01000067">
    <property type="protein sequence ID" value="OXE98201.1"/>
    <property type="molecule type" value="Genomic_DNA"/>
</dbReference>
<sequence>DPQDPNDPPIDGTDPPPPVETNRFSALAAQQINEKVPTTPTLQFFPTAEGYVKKESGVFSYVFQYKDHLGNVRLSYAKNPQTQVLEIIEENNYYPFGLKHEGYNPPNLALGNNDAQKYKYNGKELQDESIGGNQLNWYDMEARNYMPDIGRWGNMDKLAESFFVLSPYNFSNNNPVYFSDSSGLSPDGPKEAIASTIVRNGRVIEHRDDGDPGIYLADFGWQVGGSTQGLSLLGFEKPGETYNVGDRIMFDLSGYGTTSQPKRALGVTYAIGGAYDITGAWEAFFTELFSELGDDSPETALAFAVVTKGKVKPKLAVRLLENLPTQIHHFATNKHSKYSKQMAKIIEQYNLKLSGSWNKGALPHLGRHPNAYHDFVLESMQKASMEAGNDKAKFLKLFDQYVKQPVIENPNLLRKSGWE</sequence>
<dbReference type="NCBIfam" id="TIGR03696">
    <property type="entry name" value="Rhs_assc_core"/>
    <property type="match status" value="1"/>
</dbReference>
<accession>A0A227NM94</accession>
<feature type="region of interest" description="Disordered" evidence="1">
    <location>
        <begin position="1"/>
        <end position="21"/>
    </location>
</feature>
<feature type="compositionally biased region" description="Pro residues" evidence="1">
    <location>
        <begin position="1"/>
        <end position="19"/>
    </location>
</feature>
<name>A0A227NM94_9FLAO</name>
<evidence type="ECO:0000313" key="2">
    <source>
        <dbReference type="EMBL" id="OXE98201.1"/>
    </source>
</evidence>
<dbReference type="InterPro" id="IPR022385">
    <property type="entry name" value="Rhs_assc_core"/>
</dbReference>
<reference evidence="2 3" key="1">
    <citation type="submission" date="2016-11" db="EMBL/GenBank/DDBJ databases">
        <title>Whole genomes of Flavobacteriaceae.</title>
        <authorList>
            <person name="Stine C."/>
            <person name="Li C."/>
            <person name="Tadesse D."/>
        </authorList>
    </citation>
    <scope>NUCLEOTIDE SEQUENCE [LARGE SCALE GENOMIC DNA]</scope>
    <source>
        <strain evidence="2 3">DSM 24704</strain>
    </source>
</reference>
<organism evidence="2 3">
    <name type="scientific">Flavobacterium araucananum</name>
    <dbReference type="NCBI Taxonomy" id="946678"/>
    <lineage>
        <taxon>Bacteria</taxon>
        <taxon>Pseudomonadati</taxon>
        <taxon>Bacteroidota</taxon>
        <taxon>Flavobacteriia</taxon>
        <taxon>Flavobacteriales</taxon>
        <taxon>Flavobacteriaceae</taxon>
        <taxon>Flavobacterium</taxon>
    </lineage>
</organism>
<dbReference type="AlphaFoldDB" id="A0A227NM94"/>
<feature type="non-terminal residue" evidence="2">
    <location>
        <position position="1"/>
    </location>
</feature>
<proteinExistence type="predicted"/>
<dbReference type="InterPro" id="IPR032871">
    <property type="entry name" value="AHH_dom_containing"/>
</dbReference>
<evidence type="ECO:0000256" key="1">
    <source>
        <dbReference type="SAM" id="MobiDB-lite"/>
    </source>
</evidence>
<comment type="caution">
    <text evidence="2">The sequence shown here is derived from an EMBL/GenBank/DDBJ whole genome shotgun (WGS) entry which is preliminary data.</text>
</comment>
<keyword evidence="3" id="KW-1185">Reference proteome</keyword>
<dbReference type="PANTHER" id="PTHR32305:SF15">
    <property type="entry name" value="PROTEIN RHSA-RELATED"/>
    <property type="match status" value="1"/>
</dbReference>
<gene>
    <name evidence="2" type="ORF">B0A64_22655</name>
</gene>
<evidence type="ECO:0008006" key="4">
    <source>
        <dbReference type="Google" id="ProtNLM"/>
    </source>
</evidence>